<organism evidence="2 3">
    <name type="scientific">Neocucurbitaria cava</name>
    <dbReference type="NCBI Taxonomy" id="798079"/>
    <lineage>
        <taxon>Eukaryota</taxon>
        <taxon>Fungi</taxon>
        <taxon>Dikarya</taxon>
        <taxon>Ascomycota</taxon>
        <taxon>Pezizomycotina</taxon>
        <taxon>Dothideomycetes</taxon>
        <taxon>Pleosporomycetidae</taxon>
        <taxon>Pleosporales</taxon>
        <taxon>Pleosporineae</taxon>
        <taxon>Cucurbitariaceae</taxon>
        <taxon>Neocucurbitaria</taxon>
    </lineage>
</organism>
<feature type="compositionally biased region" description="Basic and acidic residues" evidence="1">
    <location>
        <begin position="254"/>
        <end position="270"/>
    </location>
</feature>
<feature type="compositionally biased region" description="Basic residues" evidence="1">
    <location>
        <begin position="1"/>
        <end position="10"/>
    </location>
</feature>
<comment type="caution">
    <text evidence="2">The sequence shown here is derived from an EMBL/GenBank/DDBJ whole genome shotgun (WGS) entry which is preliminary data.</text>
</comment>
<accession>A0A9W9CMC6</accession>
<feature type="compositionally biased region" description="Basic and acidic residues" evidence="1">
    <location>
        <begin position="11"/>
        <end position="28"/>
    </location>
</feature>
<name>A0A9W9CMC6_9PLEO</name>
<sequence length="535" mass="61274">MAGPPRRKKSADKPGDEDKGTPESRSNEEVSVGFDGNKSPITVSSDVPEREVDHQYFMERIPGLFLQSRALLPQDRVCDINNPFNKGEPSTKEMTGMRERSELLKQMAYAMERINKATQGMLLLHSMTLDLTLTYEGPPYEKAVAALWTALLEWAYDTILSRANAIHELFQTHPFTLWCPSKAVEREKLIRQHLQKEALVCLLNEEELANTLYAHIQGLAQVKNLHDRFVIMARDAKIVSNFGSSVPTSSPKQHCHEPVRTSKTHPRDIQDSPVSKKRQAFQAAAKPQLELANAATNFFNTVKGYLEDQDCELEYQILQPDAKRVTYPFAAILNERYPNPKWESYHAFGFGTCWTEAQRQLLLGLYHSLLADAGDKVVIFKKLWFALANNDILPLLEENGYTNLEELPGLARFLSRPSNQRETVWRLVQFLHDEKNDEPHPYVKRDFGFQVCRMREDVLTIKEVYAKLLEKCRPSELHQAAMEGALYELGDKKGVFIAPEYRRFMINDHPAPYLGYDNGLGLRRHEAALFRKQRA</sequence>
<gene>
    <name evidence="2" type="ORF">N0V83_005764</name>
</gene>
<protein>
    <submittedName>
        <fullName evidence="2">Uncharacterized protein</fullName>
    </submittedName>
</protein>
<dbReference type="EMBL" id="JAPEUY010000009">
    <property type="protein sequence ID" value="KAJ4370000.1"/>
    <property type="molecule type" value="Genomic_DNA"/>
</dbReference>
<evidence type="ECO:0000313" key="2">
    <source>
        <dbReference type="EMBL" id="KAJ4370000.1"/>
    </source>
</evidence>
<proteinExistence type="predicted"/>
<dbReference type="OrthoDB" id="4851849at2759"/>
<reference evidence="2" key="1">
    <citation type="submission" date="2022-10" db="EMBL/GenBank/DDBJ databases">
        <title>Tapping the CABI collections for fungal endophytes: first genome assemblies for Collariella, Neodidymelliopsis, Ascochyta clinopodiicola, Didymella pomorum, Didymosphaeria variabile, Neocosmospora piperis and Neocucurbitaria cava.</title>
        <authorList>
            <person name="Hill R."/>
        </authorList>
    </citation>
    <scope>NUCLEOTIDE SEQUENCE</scope>
    <source>
        <strain evidence="2">IMI 356814</strain>
    </source>
</reference>
<feature type="region of interest" description="Disordered" evidence="1">
    <location>
        <begin position="1"/>
        <end position="47"/>
    </location>
</feature>
<evidence type="ECO:0000256" key="1">
    <source>
        <dbReference type="SAM" id="MobiDB-lite"/>
    </source>
</evidence>
<evidence type="ECO:0000313" key="3">
    <source>
        <dbReference type="Proteomes" id="UP001140560"/>
    </source>
</evidence>
<dbReference type="AlphaFoldDB" id="A0A9W9CMC6"/>
<feature type="region of interest" description="Disordered" evidence="1">
    <location>
        <begin position="244"/>
        <end position="277"/>
    </location>
</feature>
<keyword evidence="3" id="KW-1185">Reference proteome</keyword>
<dbReference type="Proteomes" id="UP001140560">
    <property type="component" value="Unassembled WGS sequence"/>
</dbReference>